<name>A0A6J6F469_9ZZZZ</name>
<dbReference type="Gene3D" id="1.10.260.40">
    <property type="entry name" value="lambda repressor-like DNA-binding domains"/>
    <property type="match status" value="1"/>
</dbReference>
<dbReference type="Pfam" id="PF21179">
    <property type="entry name" value="BldD-like_C"/>
    <property type="match status" value="1"/>
</dbReference>
<evidence type="ECO:0000313" key="2">
    <source>
        <dbReference type="EMBL" id="CAB4583642.1"/>
    </source>
</evidence>
<dbReference type="InterPro" id="IPR001387">
    <property type="entry name" value="Cro/C1-type_HTH"/>
</dbReference>
<dbReference type="CDD" id="cd00093">
    <property type="entry name" value="HTH_XRE"/>
    <property type="match status" value="1"/>
</dbReference>
<dbReference type="EMBL" id="CAEZTX010000059">
    <property type="protein sequence ID" value="CAB4583642.1"/>
    <property type="molecule type" value="Genomic_DNA"/>
</dbReference>
<feature type="domain" description="HTH cro/C1-type" evidence="1">
    <location>
        <begin position="41"/>
        <end position="97"/>
    </location>
</feature>
<protein>
    <submittedName>
        <fullName evidence="2">Unannotated protein</fullName>
    </submittedName>
</protein>
<dbReference type="PROSITE" id="PS50943">
    <property type="entry name" value="HTH_CROC1"/>
    <property type="match status" value="1"/>
</dbReference>
<reference evidence="2" key="1">
    <citation type="submission" date="2020-05" db="EMBL/GenBank/DDBJ databases">
        <authorList>
            <person name="Chiriac C."/>
            <person name="Salcher M."/>
            <person name="Ghai R."/>
            <person name="Kavagutti S V."/>
        </authorList>
    </citation>
    <scope>NUCLEOTIDE SEQUENCE</scope>
</reference>
<dbReference type="InterPro" id="IPR038099">
    <property type="entry name" value="BldD-like_C_sf"/>
</dbReference>
<sequence length="190" mass="21479">MRPKNTTSPEDSVDIHEVARVRISILHLMLTIDMPEIQKRIRAARISRGWSLADFQSHSGGAITAIAMGSYERGSRTLSTQKLITICKVLEISLLHLLASDQEFVRGDSSSRHIYDLRALQDLPQTPEKSHLLSYIHQIIKERGDWKGAVISLRKGDIENLTRIFECSSEIKSTGYLEWLAVQGISLRKN</sequence>
<proteinExistence type="predicted"/>
<dbReference type="SMART" id="SM00530">
    <property type="entry name" value="HTH_XRE"/>
    <property type="match status" value="1"/>
</dbReference>
<dbReference type="GO" id="GO:0003677">
    <property type="term" value="F:DNA binding"/>
    <property type="evidence" value="ECO:0007669"/>
    <property type="project" value="InterPro"/>
</dbReference>
<dbReference type="InterPro" id="IPR010982">
    <property type="entry name" value="Lambda_DNA-bd_dom_sf"/>
</dbReference>
<dbReference type="Pfam" id="PF01381">
    <property type="entry name" value="HTH_3"/>
    <property type="match status" value="1"/>
</dbReference>
<dbReference type="AlphaFoldDB" id="A0A6J6F469"/>
<dbReference type="GO" id="GO:0045892">
    <property type="term" value="P:negative regulation of DNA-templated transcription"/>
    <property type="evidence" value="ECO:0007669"/>
    <property type="project" value="InterPro"/>
</dbReference>
<evidence type="ECO:0000259" key="1">
    <source>
        <dbReference type="PROSITE" id="PS50943"/>
    </source>
</evidence>
<gene>
    <name evidence="2" type="ORF">UFOPK1755_00684</name>
</gene>
<dbReference type="SUPFAM" id="SSF47413">
    <property type="entry name" value="lambda repressor-like DNA-binding domains"/>
    <property type="match status" value="1"/>
</dbReference>
<organism evidence="2">
    <name type="scientific">freshwater metagenome</name>
    <dbReference type="NCBI Taxonomy" id="449393"/>
    <lineage>
        <taxon>unclassified sequences</taxon>
        <taxon>metagenomes</taxon>
        <taxon>ecological metagenomes</taxon>
    </lineage>
</organism>
<accession>A0A6J6F469</accession>
<dbReference type="Gene3D" id="1.10.10.1930">
    <property type="match status" value="1"/>
</dbReference>
<dbReference type="InterPro" id="IPR037664">
    <property type="entry name" value="BldD_C"/>
</dbReference>